<accession>A0AA94JH59</accession>
<comment type="caution">
    <text evidence="1">The sequence shown here is derived from an EMBL/GenBank/DDBJ whole genome shotgun (WGS) entry which is preliminary data.</text>
</comment>
<organism evidence="1 2">
    <name type="scientific">Pseudomonas koreensis</name>
    <dbReference type="NCBI Taxonomy" id="198620"/>
    <lineage>
        <taxon>Bacteria</taxon>
        <taxon>Pseudomonadati</taxon>
        <taxon>Pseudomonadota</taxon>
        <taxon>Gammaproteobacteria</taxon>
        <taxon>Pseudomonadales</taxon>
        <taxon>Pseudomonadaceae</taxon>
        <taxon>Pseudomonas</taxon>
    </lineage>
</organism>
<dbReference type="EMBL" id="MKWS01000009">
    <property type="protein sequence ID" value="RVD77071.1"/>
    <property type="molecule type" value="Genomic_DNA"/>
</dbReference>
<name>A0AA94JH59_9PSED</name>
<proteinExistence type="predicted"/>
<dbReference type="Proteomes" id="UP000288002">
    <property type="component" value="Unassembled WGS sequence"/>
</dbReference>
<dbReference type="AlphaFoldDB" id="A0AA94JH59"/>
<protein>
    <submittedName>
        <fullName evidence="1">Uncharacterized protein</fullName>
    </submittedName>
</protein>
<evidence type="ECO:0000313" key="2">
    <source>
        <dbReference type="Proteomes" id="UP000288002"/>
    </source>
</evidence>
<dbReference type="RefSeq" id="WP_127650018.1">
    <property type="nucleotide sequence ID" value="NZ_MKWS01000009.1"/>
</dbReference>
<evidence type="ECO:0000313" key="1">
    <source>
        <dbReference type="EMBL" id="RVD77071.1"/>
    </source>
</evidence>
<sequence>MASFDIHAQNTDGTPGKLLDVIDRVPEHRKAGQFVEFDGEMHKVMTGIRNFIIVTQDRWARVAAASWRKA</sequence>
<reference evidence="1 2" key="1">
    <citation type="submission" date="2016-10" db="EMBL/GenBank/DDBJ databases">
        <title>Search of new enzymes for the oxidation of sulfur compounds.</title>
        <authorList>
            <person name="Novo A."/>
            <person name="Moreira I.S."/>
            <person name="Castro P.M."/>
        </authorList>
    </citation>
    <scope>NUCLEOTIDE SEQUENCE [LARGE SCALE GENOMIC DNA]</scope>
    <source>
        <strain evidence="1 2">A9</strain>
    </source>
</reference>
<gene>
    <name evidence="1" type="ORF">A9HBioS_3094</name>
</gene>